<protein>
    <submittedName>
        <fullName evidence="1">ComZ family protein</fullName>
    </submittedName>
</protein>
<dbReference type="Pfam" id="PF10815">
    <property type="entry name" value="ComZ"/>
    <property type="match status" value="1"/>
</dbReference>
<dbReference type="EMBL" id="JBHUMF010000028">
    <property type="protein sequence ID" value="MFD2681252.1"/>
    <property type="molecule type" value="Genomic_DNA"/>
</dbReference>
<dbReference type="Gene3D" id="1.10.472.80">
    <property type="entry name" value="Ypt/Rab-GAP domain of gyp1p, domain 3"/>
    <property type="match status" value="1"/>
</dbReference>
<keyword evidence="2" id="KW-1185">Reference proteome</keyword>
<organism evidence="1 2">
    <name type="scientific">Bacillus seohaeanensis</name>
    <dbReference type="NCBI Taxonomy" id="284580"/>
    <lineage>
        <taxon>Bacteria</taxon>
        <taxon>Bacillati</taxon>
        <taxon>Bacillota</taxon>
        <taxon>Bacilli</taxon>
        <taxon>Bacillales</taxon>
        <taxon>Bacillaceae</taxon>
        <taxon>Bacillus</taxon>
    </lineage>
</organism>
<accession>A0ABW5RRE5</accession>
<evidence type="ECO:0000313" key="2">
    <source>
        <dbReference type="Proteomes" id="UP001597506"/>
    </source>
</evidence>
<name>A0ABW5RRE5_9BACI</name>
<comment type="caution">
    <text evidence="1">The sequence shown here is derived from an EMBL/GenBank/DDBJ whole genome shotgun (WGS) entry which is preliminary data.</text>
</comment>
<dbReference type="Proteomes" id="UP001597506">
    <property type="component" value="Unassembled WGS sequence"/>
</dbReference>
<evidence type="ECO:0000313" key="1">
    <source>
        <dbReference type="EMBL" id="MFD2681252.1"/>
    </source>
</evidence>
<sequence length="63" mass="7377">MNEDKTMQFMQLAMKYLPEAKQKFDEAGIEVSVEMLQPFMSLFTKVMNEAYELGKQDALHNEE</sequence>
<gene>
    <name evidence="1" type="ORF">ACFSUL_10900</name>
</gene>
<proteinExistence type="predicted"/>
<reference evidence="2" key="1">
    <citation type="journal article" date="2019" name="Int. J. Syst. Evol. Microbiol.">
        <title>The Global Catalogue of Microorganisms (GCM) 10K type strain sequencing project: providing services to taxonomists for standard genome sequencing and annotation.</title>
        <authorList>
            <consortium name="The Broad Institute Genomics Platform"/>
            <consortium name="The Broad Institute Genome Sequencing Center for Infectious Disease"/>
            <person name="Wu L."/>
            <person name="Ma J."/>
        </authorList>
    </citation>
    <scope>NUCLEOTIDE SEQUENCE [LARGE SCALE GENOMIC DNA]</scope>
    <source>
        <strain evidence="2">KCTC 3913</strain>
    </source>
</reference>
<dbReference type="RefSeq" id="WP_377935308.1">
    <property type="nucleotide sequence ID" value="NZ_JBHUMF010000028.1"/>
</dbReference>
<dbReference type="InterPro" id="IPR024558">
    <property type="entry name" value="ComZ"/>
</dbReference>